<dbReference type="InterPro" id="IPR002938">
    <property type="entry name" value="FAD-bd"/>
</dbReference>
<dbReference type="InterPro" id="IPR044560">
    <property type="entry name" value="MOase"/>
</dbReference>
<comment type="similarity">
    <text evidence="3">Belongs to the 3-hydroxybenzoate 6-hydroxylase family.</text>
</comment>
<dbReference type="Gene3D" id="3.50.50.60">
    <property type="entry name" value="FAD/NAD(P)-binding domain"/>
    <property type="match status" value="2"/>
</dbReference>
<accession>A0A9J5W149</accession>
<dbReference type="AlphaFoldDB" id="A0A9J5W149"/>
<comment type="caution">
    <text evidence="5">The sequence shown here is derived from an EMBL/GenBank/DDBJ whole genome shotgun (WGS) entry which is preliminary data.</text>
</comment>
<evidence type="ECO:0000256" key="3">
    <source>
        <dbReference type="ARBA" id="ARBA00024018"/>
    </source>
</evidence>
<evidence type="ECO:0000256" key="1">
    <source>
        <dbReference type="ARBA" id="ARBA00023002"/>
    </source>
</evidence>
<keyword evidence="6" id="KW-1185">Reference proteome</keyword>
<evidence type="ECO:0000259" key="4">
    <source>
        <dbReference type="Pfam" id="PF01494"/>
    </source>
</evidence>
<dbReference type="PANTHER" id="PTHR45934:SF28">
    <property type="entry name" value="OS03G0153100 PROTEIN"/>
    <property type="match status" value="1"/>
</dbReference>
<dbReference type="Proteomes" id="UP000824120">
    <property type="component" value="Chromosome 12"/>
</dbReference>
<organism evidence="5 6">
    <name type="scientific">Solanum commersonii</name>
    <name type="common">Commerson's wild potato</name>
    <name type="synonym">Commerson's nightshade</name>
    <dbReference type="NCBI Taxonomy" id="4109"/>
    <lineage>
        <taxon>Eukaryota</taxon>
        <taxon>Viridiplantae</taxon>
        <taxon>Streptophyta</taxon>
        <taxon>Embryophyta</taxon>
        <taxon>Tracheophyta</taxon>
        <taxon>Spermatophyta</taxon>
        <taxon>Magnoliopsida</taxon>
        <taxon>eudicotyledons</taxon>
        <taxon>Gunneridae</taxon>
        <taxon>Pentapetalae</taxon>
        <taxon>asterids</taxon>
        <taxon>lamiids</taxon>
        <taxon>Solanales</taxon>
        <taxon>Solanaceae</taxon>
        <taxon>Solanoideae</taxon>
        <taxon>Solaneae</taxon>
        <taxon>Solanum</taxon>
    </lineage>
</organism>
<dbReference type="InterPro" id="IPR036188">
    <property type="entry name" value="FAD/NAD-bd_sf"/>
</dbReference>
<dbReference type="SUPFAM" id="SSF51905">
    <property type="entry name" value="FAD/NAD(P)-binding domain"/>
    <property type="match status" value="1"/>
</dbReference>
<evidence type="ECO:0000256" key="2">
    <source>
        <dbReference type="ARBA" id="ARBA00023033"/>
    </source>
</evidence>
<keyword evidence="2" id="KW-0503">Monooxygenase</keyword>
<dbReference type="GO" id="GO:0071949">
    <property type="term" value="F:FAD binding"/>
    <property type="evidence" value="ECO:0007669"/>
    <property type="project" value="InterPro"/>
</dbReference>
<name>A0A9J5W149_SOLCO</name>
<dbReference type="GO" id="GO:0004497">
    <property type="term" value="F:monooxygenase activity"/>
    <property type="evidence" value="ECO:0007669"/>
    <property type="project" value="UniProtKB-KW"/>
</dbReference>
<sequence length="504" mass="55952">METEENIVIVGAGIAGLATSLALHRLGLRSIVLESADSLRATGFALALWTNAWRALDALGIGDSLRQRSLSITGFKSFSADSGAPIKEVSFVGNNSIDLCREQSHLFTRDLNMNSIFRGYMLHTELSELFTSTELSWFYCQNPHDFNNEIKFILNNVVEYVFLPTIGWTDHSSANISIFDVTASLRSVILRCSVEYESRCVRRKDLLETLANELPQGVISYSSKVDSIEESGPLKLVHLADGSTIRTKALIGCDGVNSVVANWLGLQKPVYSGRSAIRGFVEYPEKHGYQPKFHAYFGGGVRFGFLPSDEKSLYWFCTFTPSVVHFDGNAEQDPMKLKQFVLNKASNVSKELSTVIDRTMLDCISIAQLKLRLPWNVLFGNILKNSVCVVGDALHPMTPDLGQGGCSALEDSVVIAKCLGEALIKPITEQEDDESMKIRKGLEKYAKERRWRSFTFISAAYLSGFIQESDNKIISFLRQQFLAGVTISVTLRIANFDCGRLTVS</sequence>
<proteinExistence type="inferred from homology"/>
<reference evidence="5 6" key="1">
    <citation type="submission" date="2020-09" db="EMBL/GenBank/DDBJ databases">
        <title>De no assembly of potato wild relative species, Solanum commersonii.</title>
        <authorList>
            <person name="Cho K."/>
        </authorList>
    </citation>
    <scope>NUCLEOTIDE SEQUENCE [LARGE SCALE GENOMIC DNA]</scope>
    <source>
        <strain evidence="5">LZ3.2</strain>
        <tissue evidence="5">Leaf</tissue>
    </source>
</reference>
<feature type="domain" description="FAD-binding" evidence="4">
    <location>
        <begin position="7"/>
        <end position="82"/>
    </location>
</feature>
<dbReference type="OrthoDB" id="655030at2759"/>
<dbReference type="Pfam" id="PF01494">
    <property type="entry name" value="FAD_binding_3"/>
    <property type="match status" value="2"/>
</dbReference>
<keyword evidence="1" id="KW-0560">Oxidoreductase</keyword>
<protein>
    <recommendedName>
        <fullName evidence="4">FAD-binding domain-containing protein</fullName>
    </recommendedName>
</protein>
<dbReference type="EMBL" id="JACXVP010000012">
    <property type="protein sequence ID" value="KAG5569219.1"/>
    <property type="molecule type" value="Genomic_DNA"/>
</dbReference>
<dbReference type="PRINTS" id="PR00420">
    <property type="entry name" value="RNGMNOXGNASE"/>
</dbReference>
<dbReference type="PANTHER" id="PTHR45934">
    <property type="entry name" value="FAD/NAD(P)-BINDING OXIDOREDUCTASE FAMILY PROTEIN"/>
    <property type="match status" value="1"/>
</dbReference>
<gene>
    <name evidence="5" type="ORF">H5410_058985</name>
</gene>
<feature type="domain" description="FAD-binding" evidence="4">
    <location>
        <begin position="242"/>
        <end position="423"/>
    </location>
</feature>
<evidence type="ECO:0000313" key="6">
    <source>
        <dbReference type="Proteomes" id="UP000824120"/>
    </source>
</evidence>
<evidence type="ECO:0000313" key="5">
    <source>
        <dbReference type="EMBL" id="KAG5569219.1"/>
    </source>
</evidence>